<organism evidence="1 2">
    <name type="scientific">Batillaria attramentaria</name>
    <dbReference type="NCBI Taxonomy" id="370345"/>
    <lineage>
        <taxon>Eukaryota</taxon>
        <taxon>Metazoa</taxon>
        <taxon>Spiralia</taxon>
        <taxon>Lophotrochozoa</taxon>
        <taxon>Mollusca</taxon>
        <taxon>Gastropoda</taxon>
        <taxon>Caenogastropoda</taxon>
        <taxon>Sorbeoconcha</taxon>
        <taxon>Cerithioidea</taxon>
        <taxon>Batillariidae</taxon>
        <taxon>Batillaria</taxon>
    </lineage>
</organism>
<evidence type="ECO:0000313" key="2">
    <source>
        <dbReference type="Proteomes" id="UP001519460"/>
    </source>
</evidence>
<proteinExistence type="predicted"/>
<gene>
    <name evidence="1" type="ORF">BaRGS_00018082</name>
</gene>
<reference evidence="1 2" key="1">
    <citation type="journal article" date="2023" name="Sci. Data">
        <title>Genome assembly of the Korean intertidal mud-creeper Batillaria attramentaria.</title>
        <authorList>
            <person name="Patra A.K."/>
            <person name="Ho P.T."/>
            <person name="Jun S."/>
            <person name="Lee S.J."/>
            <person name="Kim Y."/>
            <person name="Won Y.J."/>
        </authorList>
    </citation>
    <scope>NUCLEOTIDE SEQUENCE [LARGE SCALE GENOMIC DNA]</scope>
    <source>
        <strain evidence="1">Wonlab-2016</strain>
    </source>
</reference>
<protein>
    <submittedName>
        <fullName evidence="1">Uncharacterized protein</fullName>
    </submittedName>
</protein>
<name>A0ABD0KU15_9CAEN</name>
<sequence>MGWSEQVSARRRGEVTRIAVGGTPPQDVESLEAGVAMARFTKVADNDTISLLTDDYCCAKSSSPFRVDELSSAQPADRRQVVFTLRGTRPAKRQTPVTTSHLAAGDRHTCECREPWGPASGLESAAADTQKVQAILCSVGIQPVQSLLGGKIQGKE</sequence>
<dbReference type="Proteomes" id="UP001519460">
    <property type="component" value="Unassembled WGS sequence"/>
</dbReference>
<dbReference type="AlphaFoldDB" id="A0ABD0KU15"/>
<comment type="caution">
    <text evidence="1">The sequence shown here is derived from an EMBL/GenBank/DDBJ whole genome shotgun (WGS) entry which is preliminary data.</text>
</comment>
<feature type="non-terminal residue" evidence="1">
    <location>
        <position position="156"/>
    </location>
</feature>
<evidence type="ECO:0000313" key="1">
    <source>
        <dbReference type="EMBL" id="KAK7490665.1"/>
    </source>
</evidence>
<dbReference type="EMBL" id="JACVVK020000124">
    <property type="protein sequence ID" value="KAK7490665.1"/>
    <property type="molecule type" value="Genomic_DNA"/>
</dbReference>
<accession>A0ABD0KU15</accession>
<keyword evidence="2" id="KW-1185">Reference proteome</keyword>